<dbReference type="HAMAP" id="MF_01448">
    <property type="entry name" value="UPF0473"/>
    <property type="match status" value="1"/>
</dbReference>
<dbReference type="RefSeq" id="WP_031588543.1">
    <property type="nucleotide sequence ID" value="NZ_JNKN01000001.1"/>
</dbReference>
<proteinExistence type="inferred from homology"/>
<evidence type="ECO:0000256" key="1">
    <source>
        <dbReference type="HAMAP-Rule" id="MF_01448"/>
    </source>
</evidence>
<accession>A0A0R2HEN7</accession>
<gene>
    <name evidence="2" type="ORF">IV49_GL001663</name>
</gene>
<sequence length="92" mass="10818">MKDNKITVYDQSGEKKEFEILFTYDDEDSSSHYVFYYDENDEEQVFVSKYDEEGHLYPIEDPKEWDKTEEILDSYLANDAVDGESCGGEDCE</sequence>
<name>A0A0R2HEN7_9FIRM</name>
<comment type="caution">
    <text evidence="2">The sequence shown here is derived from an EMBL/GenBank/DDBJ whole genome shotgun (WGS) entry which is preliminary data.</text>
</comment>
<comment type="similarity">
    <text evidence="1">Belongs to the UPF0473 family.</text>
</comment>
<dbReference type="EMBL" id="JQBL01000005">
    <property type="protein sequence ID" value="KRN50846.1"/>
    <property type="molecule type" value="Genomic_DNA"/>
</dbReference>
<evidence type="ECO:0000313" key="2">
    <source>
        <dbReference type="EMBL" id="KRN50846.1"/>
    </source>
</evidence>
<protein>
    <recommendedName>
        <fullName evidence="1">UPF0473 protein IV49_GL001663</fullName>
    </recommendedName>
</protein>
<dbReference type="InterPro" id="IPR009711">
    <property type="entry name" value="UPF0473"/>
</dbReference>
<evidence type="ECO:0000313" key="3">
    <source>
        <dbReference type="Proteomes" id="UP000051841"/>
    </source>
</evidence>
<organism evidence="2 3">
    <name type="scientific">Kandleria vitulina DSM 20405</name>
    <dbReference type="NCBI Taxonomy" id="1410657"/>
    <lineage>
        <taxon>Bacteria</taxon>
        <taxon>Bacillati</taxon>
        <taxon>Bacillota</taxon>
        <taxon>Erysipelotrichia</taxon>
        <taxon>Erysipelotrichales</taxon>
        <taxon>Coprobacillaceae</taxon>
        <taxon>Kandleria</taxon>
    </lineage>
</organism>
<reference evidence="2 3" key="1">
    <citation type="journal article" date="2015" name="Genome Announc.">
        <title>Expanding the biotechnology potential of lactobacilli through comparative genomics of 213 strains and associated genera.</title>
        <authorList>
            <person name="Sun Z."/>
            <person name="Harris H.M."/>
            <person name="McCann A."/>
            <person name="Guo C."/>
            <person name="Argimon S."/>
            <person name="Zhang W."/>
            <person name="Yang X."/>
            <person name="Jeffery I.B."/>
            <person name="Cooney J.C."/>
            <person name="Kagawa T.F."/>
            <person name="Liu W."/>
            <person name="Song Y."/>
            <person name="Salvetti E."/>
            <person name="Wrobel A."/>
            <person name="Rasinkangas P."/>
            <person name="Parkhill J."/>
            <person name="Rea M.C."/>
            <person name="O'Sullivan O."/>
            <person name="Ritari J."/>
            <person name="Douillard F.P."/>
            <person name="Paul Ross R."/>
            <person name="Yang R."/>
            <person name="Briner A.E."/>
            <person name="Felis G.E."/>
            <person name="de Vos W.M."/>
            <person name="Barrangou R."/>
            <person name="Klaenhammer T.R."/>
            <person name="Caufield P.W."/>
            <person name="Cui Y."/>
            <person name="Zhang H."/>
            <person name="O'Toole P.W."/>
        </authorList>
    </citation>
    <scope>NUCLEOTIDE SEQUENCE [LARGE SCALE GENOMIC DNA]</scope>
    <source>
        <strain evidence="2 3">DSM 20405</strain>
    </source>
</reference>
<dbReference type="AlphaFoldDB" id="A0A0R2HEN7"/>
<dbReference type="PATRIC" id="fig|1410657.5.peg.1715"/>
<dbReference type="Pfam" id="PF06949">
    <property type="entry name" value="DUF1292"/>
    <property type="match status" value="1"/>
</dbReference>
<dbReference type="Proteomes" id="UP000051841">
    <property type="component" value="Unassembled WGS sequence"/>
</dbReference>
<keyword evidence="3" id="KW-1185">Reference proteome</keyword>